<name>A0AAV9HAW4_9PEZI</name>
<accession>A0AAV9HAW4</accession>
<feature type="transmembrane region" description="Helical" evidence="1">
    <location>
        <begin position="12"/>
        <end position="34"/>
    </location>
</feature>
<reference evidence="2" key="1">
    <citation type="journal article" date="2023" name="Mol. Phylogenet. Evol.">
        <title>Genome-scale phylogeny and comparative genomics of the fungal order Sordariales.</title>
        <authorList>
            <person name="Hensen N."/>
            <person name="Bonometti L."/>
            <person name="Westerberg I."/>
            <person name="Brannstrom I.O."/>
            <person name="Guillou S."/>
            <person name="Cros-Aarteil S."/>
            <person name="Calhoun S."/>
            <person name="Haridas S."/>
            <person name="Kuo A."/>
            <person name="Mondo S."/>
            <person name="Pangilinan J."/>
            <person name="Riley R."/>
            <person name="LaButti K."/>
            <person name="Andreopoulos B."/>
            <person name="Lipzen A."/>
            <person name="Chen C."/>
            <person name="Yan M."/>
            <person name="Daum C."/>
            <person name="Ng V."/>
            <person name="Clum A."/>
            <person name="Steindorff A."/>
            <person name="Ohm R.A."/>
            <person name="Martin F."/>
            <person name="Silar P."/>
            <person name="Natvig D.O."/>
            <person name="Lalanne C."/>
            <person name="Gautier V."/>
            <person name="Ament-Velasquez S.L."/>
            <person name="Kruys A."/>
            <person name="Hutchinson M.I."/>
            <person name="Powell A.J."/>
            <person name="Barry K."/>
            <person name="Miller A.N."/>
            <person name="Grigoriev I.V."/>
            <person name="Debuchy R."/>
            <person name="Gladieux P."/>
            <person name="Hiltunen Thoren M."/>
            <person name="Johannesson H."/>
        </authorList>
    </citation>
    <scope>NUCLEOTIDE SEQUENCE</scope>
    <source>
        <strain evidence="2">PSN324</strain>
    </source>
</reference>
<gene>
    <name evidence="2" type="ORF">QBC42DRAFT_236897</name>
</gene>
<keyword evidence="3" id="KW-1185">Reference proteome</keyword>
<dbReference type="EMBL" id="MU865129">
    <property type="protein sequence ID" value="KAK4457200.1"/>
    <property type="molecule type" value="Genomic_DNA"/>
</dbReference>
<reference evidence="2" key="2">
    <citation type="submission" date="2023-06" db="EMBL/GenBank/DDBJ databases">
        <authorList>
            <consortium name="Lawrence Berkeley National Laboratory"/>
            <person name="Mondo S.J."/>
            <person name="Hensen N."/>
            <person name="Bonometti L."/>
            <person name="Westerberg I."/>
            <person name="Brannstrom I.O."/>
            <person name="Guillou S."/>
            <person name="Cros-Aarteil S."/>
            <person name="Calhoun S."/>
            <person name="Haridas S."/>
            <person name="Kuo A."/>
            <person name="Pangilinan J."/>
            <person name="Riley R."/>
            <person name="Labutti K."/>
            <person name="Andreopoulos B."/>
            <person name="Lipzen A."/>
            <person name="Chen C."/>
            <person name="Yanf M."/>
            <person name="Daum C."/>
            <person name="Ng V."/>
            <person name="Clum A."/>
            <person name="Steindorff A."/>
            <person name="Ohm R."/>
            <person name="Martin F."/>
            <person name="Silar P."/>
            <person name="Natvig D."/>
            <person name="Lalanne C."/>
            <person name="Gautier V."/>
            <person name="Ament-Velasquez S.L."/>
            <person name="Kruys A."/>
            <person name="Hutchinson M.I."/>
            <person name="Powell A.J."/>
            <person name="Barry K."/>
            <person name="Miller A.N."/>
            <person name="Grigoriev I.V."/>
            <person name="Debuchy R."/>
            <person name="Gladieux P."/>
            <person name="Thoren M.H."/>
            <person name="Johannesson H."/>
        </authorList>
    </citation>
    <scope>NUCLEOTIDE SEQUENCE</scope>
    <source>
        <strain evidence="2">PSN324</strain>
    </source>
</reference>
<proteinExistence type="predicted"/>
<keyword evidence="1" id="KW-0812">Transmembrane</keyword>
<keyword evidence="1" id="KW-0472">Membrane</keyword>
<evidence type="ECO:0000256" key="1">
    <source>
        <dbReference type="SAM" id="Phobius"/>
    </source>
</evidence>
<feature type="transmembrane region" description="Helical" evidence="1">
    <location>
        <begin position="75"/>
        <end position="96"/>
    </location>
</feature>
<evidence type="ECO:0000313" key="2">
    <source>
        <dbReference type="EMBL" id="KAK4457200.1"/>
    </source>
</evidence>
<organism evidence="2 3">
    <name type="scientific">Cladorrhinum samala</name>
    <dbReference type="NCBI Taxonomy" id="585594"/>
    <lineage>
        <taxon>Eukaryota</taxon>
        <taxon>Fungi</taxon>
        <taxon>Dikarya</taxon>
        <taxon>Ascomycota</taxon>
        <taxon>Pezizomycotina</taxon>
        <taxon>Sordariomycetes</taxon>
        <taxon>Sordariomycetidae</taxon>
        <taxon>Sordariales</taxon>
        <taxon>Podosporaceae</taxon>
        <taxon>Cladorrhinum</taxon>
    </lineage>
</organism>
<feature type="transmembrane region" description="Helical" evidence="1">
    <location>
        <begin position="479"/>
        <end position="501"/>
    </location>
</feature>
<dbReference type="Proteomes" id="UP001321749">
    <property type="component" value="Unassembled WGS sequence"/>
</dbReference>
<evidence type="ECO:0000313" key="3">
    <source>
        <dbReference type="Proteomes" id="UP001321749"/>
    </source>
</evidence>
<keyword evidence="1" id="KW-1133">Transmembrane helix</keyword>
<comment type="caution">
    <text evidence="2">The sequence shown here is derived from an EMBL/GenBank/DDBJ whole genome shotgun (WGS) entry which is preliminary data.</text>
</comment>
<protein>
    <submittedName>
        <fullName evidence="2">Uncharacterized protein</fullName>
    </submittedName>
</protein>
<sequence length="581" mass="63729">MTWVAMEFLAYLYRVGGLSLPSLFLGGVVLIFFATNTLSGDHDDRTQYQNYTPEPDHSQSSAVPLRVGSHLPVQFWLAVLGAAFGLLSYGLSGAYIHVFDWWCARQAQPSGPGLDYSLYLNSQPRAPGFGFKGFKLFAVLKNTLTVLEIAGSVGYKFAVVQVTGEGGFHVPESTVVLHVPKADAFLTDGSASPWLGDMNPRWGNINRMFRSQDLRGEAGVGPIANGNIPQPPRMIVMTSQGDCGNTTFDIRDQGFIDTLEVVLVATQTTSRPSSESISAIDAERWARVERAQSGWFDGSSRGVVVDYQIDSFNFLHVRWTEAPDRNTNSTAGLQEQRATKQIMYSMALSFAVVRRKVVSGGCSQLLTTDLIVEGIAALNAERKILSSDFILPNKHWIAAVIQESNTTPLEGIGVIVRNAMVALLPEITLASNHSLGHQPSLLENGTMSVRWWKPPRQWASDYPYYYGTKVSYQIGSYDGAAVTFMIIGISACCIAIARLFLGPVALTSWTGQHVYLALEGKVQRGGAEKLACGRQPADGMGYLRLEPKVEPRWHRLFLAAPSCSSYSSGFEWYVGRWVNGL</sequence>
<dbReference type="AlphaFoldDB" id="A0AAV9HAW4"/>